<dbReference type="AlphaFoldDB" id="A0AAV5A3U1"/>
<reference evidence="1" key="1">
    <citation type="submission" date="2021-10" db="EMBL/GenBank/DDBJ databases">
        <title>De novo Genome Assembly of Clathrus columnatus (Basidiomycota, Fungi) Using Illumina and Nanopore Sequence Data.</title>
        <authorList>
            <person name="Ogiso-Tanaka E."/>
            <person name="Itagaki H."/>
            <person name="Hosoya T."/>
            <person name="Hosaka K."/>
        </authorList>
    </citation>
    <scope>NUCLEOTIDE SEQUENCE</scope>
    <source>
        <strain evidence="1">MO-923</strain>
    </source>
</reference>
<name>A0AAV5A3U1_9AGAM</name>
<protein>
    <submittedName>
        <fullName evidence="1">Uncharacterized protein</fullName>
    </submittedName>
</protein>
<proteinExistence type="predicted"/>
<sequence>MGSQFGCMQVFYGDSSIIGPAAKNGRWKDSSERDMSRIGNVLAHTYRLYPK</sequence>
<gene>
    <name evidence="1" type="ORF">Clacol_001621</name>
</gene>
<comment type="caution">
    <text evidence="1">The sequence shown here is derived from an EMBL/GenBank/DDBJ whole genome shotgun (WGS) entry which is preliminary data.</text>
</comment>
<evidence type="ECO:0000313" key="1">
    <source>
        <dbReference type="EMBL" id="GJJ07419.1"/>
    </source>
</evidence>
<dbReference type="Proteomes" id="UP001050691">
    <property type="component" value="Unassembled WGS sequence"/>
</dbReference>
<organism evidence="1 2">
    <name type="scientific">Clathrus columnatus</name>
    <dbReference type="NCBI Taxonomy" id="1419009"/>
    <lineage>
        <taxon>Eukaryota</taxon>
        <taxon>Fungi</taxon>
        <taxon>Dikarya</taxon>
        <taxon>Basidiomycota</taxon>
        <taxon>Agaricomycotina</taxon>
        <taxon>Agaricomycetes</taxon>
        <taxon>Phallomycetidae</taxon>
        <taxon>Phallales</taxon>
        <taxon>Clathraceae</taxon>
        <taxon>Clathrus</taxon>
    </lineage>
</organism>
<accession>A0AAV5A3U1</accession>
<keyword evidence="2" id="KW-1185">Reference proteome</keyword>
<dbReference type="EMBL" id="BPWL01000002">
    <property type="protein sequence ID" value="GJJ07419.1"/>
    <property type="molecule type" value="Genomic_DNA"/>
</dbReference>
<evidence type="ECO:0000313" key="2">
    <source>
        <dbReference type="Proteomes" id="UP001050691"/>
    </source>
</evidence>